<keyword evidence="3" id="KW-1185">Reference proteome</keyword>
<feature type="compositionally biased region" description="Basic and acidic residues" evidence="1">
    <location>
        <begin position="50"/>
        <end position="68"/>
    </location>
</feature>
<feature type="non-terminal residue" evidence="2">
    <location>
        <position position="1"/>
    </location>
</feature>
<evidence type="ECO:0000313" key="2">
    <source>
        <dbReference type="EMBL" id="MED6107270.1"/>
    </source>
</evidence>
<evidence type="ECO:0000313" key="3">
    <source>
        <dbReference type="Proteomes" id="UP001341840"/>
    </source>
</evidence>
<dbReference type="PANTHER" id="PTHR34945:SF2">
    <property type="entry name" value="2-OXOGLUTARATE (2OG) AND FE(II)-DEPENDENT OXYGENASE SUPERFAMILY PROTEIN"/>
    <property type="match status" value="1"/>
</dbReference>
<feature type="region of interest" description="Disordered" evidence="1">
    <location>
        <begin position="47"/>
        <end position="81"/>
    </location>
</feature>
<dbReference type="Proteomes" id="UP001341840">
    <property type="component" value="Unassembled WGS sequence"/>
</dbReference>
<protein>
    <submittedName>
        <fullName evidence="2">Uncharacterized protein</fullName>
    </submittedName>
</protein>
<name>A0ABU6Q6U0_9FABA</name>
<accession>A0ABU6Q6U0</accession>
<evidence type="ECO:0000256" key="1">
    <source>
        <dbReference type="SAM" id="MobiDB-lite"/>
    </source>
</evidence>
<proteinExistence type="predicted"/>
<reference evidence="2 3" key="1">
    <citation type="journal article" date="2023" name="Plants (Basel)">
        <title>Bridging the Gap: Combining Genomics and Transcriptomics Approaches to Understand Stylosanthes scabra, an Orphan Legume from the Brazilian Caatinga.</title>
        <authorList>
            <person name="Ferreira-Neto J.R.C."/>
            <person name="da Silva M.D."/>
            <person name="Binneck E."/>
            <person name="de Melo N.F."/>
            <person name="da Silva R.H."/>
            <person name="de Melo A.L.T.M."/>
            <person name="Pandolfi V."/>
            <person name="Bustamante F.O."/>
            <person name="Brasileiro-Vidal A.C."/>
            <person name="Benko-Iseppon A.M."/>
        </authorList>
    </citation>
    <scope>NUCLEOTIDE SEQUENCE [LARGE SCALE GENOMIC DNA]</scope>
    <source>
        <tissue evidence="2">Leaves</tissue>
    </source>
</reference>
<gene>
    <name evidence="2" type="ORF">PIB30_012391</name>
</gene>
<organism evidence="2 3">
    <name type="scientific">Stylosanthes scabra</name>
    <dbReference type="NCBI Taxonomy" id="79078"/>
    <lineage>
        <taxon>Eukaryota</taxon>
        <taxon>Viridiplantae</taxon>
        <taxon>Streptophyta</taxon>
        <taxon>Embryophyta</taxon>
        <taxon>Tracheophyta</taxon>
        <taxon>Spermatophyta</taxon>
        <taxon>Magnoliopsida</taxon>
        <taxon>eudicotyledons</taxon>
        <taxon>Gunneridae</taxon>
        <taxon>Pentapetalae</taxon>
        <taxon>rosids</taxon>
        <taxon>fabids</taxon>
        <taxon>Fabales</taxon>
        <taxon>Fabaceae</taxon>
        <taxon>Papilionoideae</taxon>
        <taxon>50 kb inversion clade</taxon>
        <taxon>dalbergioids sensu lato</taxon>
        <taxon>Dalbergieae</taxon>
        <taxon>Pterocarpus clade</taxon>
        <taxon>Stylosanthes</taxon>
    </lineage>
</organism>
<sequence>VWSNRKLKKVRGRAVSTMGESNDESRCITMSLLITLPTDATVAPLLLLHGNKDQKEQEEEKEKEKEGSDVGGNEEDDEDESVFHSFEFEDYAWRVYHERLLFKDPLDRYRLH</sequence>
<dbReference type="PANTHER" id="PTHR34945">
    <property type="entry name" value="2-OXOGLUTARATE (2OG) AND FE(II)-DEPENDENT OXYGENASE SUPERFAMILY PROTEIN"/>
    <property type="match status" value="1"/>
</dbReference>
<dbReference type="EMBL" id="JASCZI010000031">
    <property type="protein sequence ID" value="MED6107270.1"/>
    <property type="molecule type" value="Genomic_DNA"/>
</dbReference>
<comment type="caution">
    <text evidence="2">The sequence shown here is derived from an EMBL/GenBank/DDBJ whole genome shotgun (WGS) entry which is preliminary data.</text>
</comment>